<dbReference type="GO" id="GO:0020037">
    <property type="term" value="F:heme binding"/>
    <property type="evidence" value="ECO:0007669"/>
    <property type="project" value="InterPro"/>
</dbReference>
<evidence type="ECO:0000256" key="7">
    <source>
        <dbReference type="ARBA" id="ARBA00022989"/>
    </source>
</evidence>
<feature type="transmembrane region" description="Helical" evidence="9">
    <location>
        <begin position="188"/>
        <end position="208"/>
    </location>
</feature>
<evidence type="ECO:0000256" key="5">
    <source>
        <dbReference type="ARBA" id="ARBA00022692"/>
    </source>
</evidence>
<feature type="transmembrane region" description="Helical" evidence="9">
    <location>
        <begin position="109"/>
        <end position="133"/>
    </location>
</feature>
<dbReference type="PANTHER" id="PTHR30071:SF1">
    <property type="entry name" value="CYTOCHROME B_B6 PROTEIN-RELATED"/>
    <property type="match status" value="1"/>
</dbReference>
<dbReference type="GO" id="GO:0005886">
    <property type="term" value="C:plasma membrane"/>
    <property type="evidence" value="ECO:0007669"/>
    <property type="project" value="TreeGrafter"/>
</dbReference>
<evidence type="ECO:0000256" key="9">
    <source>
        <dbReference type="SAM" id="Phobius"/>
    </source>
</evidence>
<dbReference type="GO" id="GO:0015232">
    <property type="term" value="F:heme transmembrane transporter activity"/>
    <property type="evidence" value="ECO:0007669"/>
    <property type="project" value="InterPro"/>
</dbReference>
<feature type="transmembrane region" description="Helical" evidence="9">
    <location>
        <begin position="145"/>
        <end position="168"/>
    </location>
</feature>
<sequence length="230" mass="26059">MKRLFWMLCGLSVALLAWGFYEAVFVAPVEATMGSIYRIFYWHVPINISAEIFPYVNMIASIGYLWARRKNHSLALKLDALAIATAEITVLYVGLGLATGMLWGRPVWGIWWAWDARLTSALMLFLLYVSYLLVRSFSSSGQGPVIAAVLSVFAGIDVPIVFMSIRWWRTQHPAPVLTGEGSLDPSMWPAFLWNLAAWFFWGCTLIWARYAIVRREQQIAERAAMEALEA</sequence>
<dbReference type="AlphaFoldDB" id="A0A1G7IPU6"/>
<evidence type="ECO:0000313" key="12">
    <source>
        <dbReference type="Proteomes" id="UP000182427"/>
    </source>
</evidence>
<feature type="transmembrane region" description="Helical" evidence="9">
    <location>
        <begin position="41"/>
        <end position="66"/>
    </location>
</feature>
<comment type="similarity">
    <text evidence="3">Belongs to the CcmC/CycZ/HelC family.</text>
</comment>
<comment type="function">
    <text evidence="1">Required for the export of heme to the periplasm for the biogenesis of c-type cytochromes.</text>
</comment>
<name>A0A1G7IPU6_9BACT</name>
<dbReference type="InterPro" id="IPR003557">
    <property type="entry name" value="Cyt_c_biogenesis_CcmC"/>
</dbReference>
<keyword evidence="5 9" id="KW-0812">Transmembrane</keyword>
<dbReference type="PRINTS" id="PR01386">
    <property type="entry name" value="CCMCBIOGNSIS"/>
</dbReference>
<dbReference type="PANTHER" id="PTHR30071">
    <property type="entry name" value="HEME EXPORTER PROTEIN C"/>
    <property type="match status" value="1"/>
</dbReference>
<dbReference type="EMBL" id="LT629690">
    <property type="protein sequence ID" value="SDF14635.1"/>
    <property type="molecule type" value="Genomic_DNA"/>
</dbReference>
<evidence type="ECO:0000256" key="8">
    <source>
        <dbReference type="ARBA" id="ARBA00023136"/>
    </source>
</evidence>
<dbReference type="InterPro" id="IPR002541">
    <property type="entry name" value="Cyt_c_assembly"/>
</dbReference>
<keyword evidence="7 9" id="KW-1133">Transmembrane helix</keyword>
<dbReference type="InterPro" id="IPR045062">
    <property type="entry name" value="Cyt_c_biogenesis_CcsA/CcmC"/>
</dbReference>
<dbReference type="RefSeq" id="WP_083344605.1">
    <property type="nucleotide sequence ID" value="NZ_LT629690.1"/>
</dbReference>
<evidence type="ECO:0000256" key="4">
    <source>
        <dbReference type="ARBA" id="ARBA00016463"/>
    </source>
</evidence>
<evidence type="ECO:0000256" key="2">
    <source>
        <dbReference type="ARBA" id="ARBA00004141"/>
    </source>
</evidence>
<reference evidence="11 12" key="1">
    <citation type="submission" date="2016-10" db="EMBL/GenBank/DDBJ databases">
        <authorList>
            <person name="de Groot N.N."/>
        </authorList>
    </citation>
    <scope>NUCLEOTIDE SEQUENCE [LARGE SCALE GENOMIC DNA]</scope>
    <source>
        <strain evidence="11 12">GAS232</strain>
    </source>
</reference>
<feature type="domain" description="Cytochrome c assembly protein" evidence="10">
    <location>
        <begin position="12"/>
        <end position="169"/>
    </location>
</feature>
<dbReference type="Proteomes" id="UP000182427">
    <property type="component" value="Chromosome I"/>
</dbReference>
<gene>
    <name evidence="11" type="ORF">SAMN05444167_1527</name>
</gene>
<evidence type="ECO:0000256" key="1">
    <source>
        <dbReference type="ARBA" id="ARBA00002442"/>
    </source>
</evidence>
<evidence type="ECO:0000313" key="11">
    <source>
        <dbReference type="EMBL" id="SDF14635.1"/>
    </source>
</evidence>
<evidence type="ECO:0000256" key="3">
    <source>
        <dbReference type="ARBA" id="ARBA00005840"/>
    </source>
</evidence>
<dbReference type="GO" id="GO:0017004">
    <property type="term" value="P:cytochrome complex assembly"/>
    <property type="evidence" value="ECO:0007669"/>
    <property type="project" value="UniProtKB-KW"/>
</dbReference>
<evidence type="ECO:0000259" key="10">
    <source>
        <dbReference type="Pfam" id="PF01578"/>
    </source>
</evidence>
<organism evidence="11 12">
    <name type="scientific">Terriglobus roseus</name>
    <dbReference type="NCBI Taxonomy" id="392734"/>
    <lineage>
        <taxon>Bacteria</taxon>
        <taxon>Pseudomonadati</taxon>
        <taxon>Acidobacteriota</taxon>
        <taxon>Terriglobia</taxon>
        <taxon>Terriglobales</taxon>
        <taxon>Acidobacteriaceae</taxon>
        <taxon>Terriglobus</taxon>
    </lineage>
</organism>
<feature type="transmembrane region" description="Helical" evidence="9">
    <location>
        <begin position="78"/>
        <end position="103"/>
    </location>
</feature>
<protein>
    <recommendedName>
        <fullName evidence="4">Heme exporter protein C</fullName>
    </recommendedName>
</protein>
<evidence type="ECO:0000256" key="6">
    <source>
        <dbReference type="ARBA" id="ARBA00022748"/>
    </source>
</evidence>
<dbReference type="Pfam" id="PF01578">
    <property type="entry name" value="Cytochrom_C_asm"/>
    <property type="match status" value="1"/>
</dbReference>
<proteinExistence type="inferred from homology"/>
<accession>A0A1G7IPU6</accession>
<keyword evidence="6" id="KW-0201">Cytochrome c-type biogenesis</keyword>
<keyword evidence="8 9" id="KW-0472">Membrane</keyword>
<keyword evidence="12" id="KW-1185">Reference proteome</keyword>
<comment type="subcellular location">
    <subcellularLocation>
        <location evidence="2">Membrane</location>
        <topology evidence="2">Multi-pass membrane protein</topology>
    </subcellularLocation>
</comment>
<dbReference type="OrthoDB" id="9814290at2"/>